<dbReference type="PANTHER" id="PTHR42732:SF1">
    <property type="entry name" value="BETA-MANNOSIDASE"/>
    <property type="match status" value="1"/>
</dbReference>
<dbReference type="InterPro" id="IPR051913">
    <property type="entry name" value="GH2_Domain-Containing"/>
</dbReference>
<dbReference type="SUPFAM" id="SSF49303">
    <property type="entry name" value="beta-Galactosidase/glucuronidase domain"/>
    <property type="match status" value="1"/>
</dbReference>
<dbReference type="Gene3D" id="2.60.120.260">
    <property type="entry name" value="Galactose-binding domain-like"/>
    <property type="match status" value="1"/>
</dbReference>
<accession>A0A918R693</accession>
<reference evidence="10" key="1">
    <citation type="journal article" date="2014" name="Int. J. Syst. Evol. Microbiol.">
        <title>Complete genome sequence of Corynebacterium casei LMG S-19264T (=DSM 44701T), isolated from a smear-ripened cheese.</title>
        <authorList>
            <consortium name="US DOE Joint Genome Institute (JGI-PGF)"/>
            <person name="Walter F."/>
            <person name="Albersmeier A."/>
            <person name="Kalinowski J."/>
            <person name="Ruckert C."/>
        </authorList>
    </citation>
    <scope>NUCLEOTIDE SEQUENCE</scope>
    <source>
        <strain evidence="10">KCTC 12710</strain>
    </source>
</reference>
<comment type="similarity">
    <text evidence="1">Belongs to the glycosyl hydrolase 2 family.</text>
</comment>
<dbReference type="GO" id="GO:0004553">
    <property type="term" value="F:hydrolase activity, hydrolyzing O-glycosyl compounds"/>
    <property type="evidence" value="ECO:0007669"/>
    <property type="project" value="InterPro"/>
</dbReference>
<feature type="transmembrane region" description="Helical" evidence="4">
    <location>
        <begin position="12"/>
        <end position="32"/>
    </location>
</feature>
<evidence type="ECO:0000259" key="8">
    <source>
        <dbReference type="Pfam" id="PF16355"/>
    </source>
</evidence>
<evidence type="ECO:0000259" key="6">
    <source>
        <dbReference type="Pfam" id="PF02836"/>
    </source>
</evidence>
<evidence type="ECO:0000256" key="1">
    <source>
        <dbReference type="ARBA" id="ARBA00007401"/>
    </source>
</evidence>
<evidence type="ECO:0000259" key="7">
    <source>
        <dbReference type="Pfam" id="PF02837"/>
    </source>
</evidence>
<keyword evidence="3" id="KW-0326">Glycosidase</keyword>
<gene>
    <name evidence="10" type="ORF">GCM10007028_26920</name>
</gene>
<dbReference type="InterPro" id="IPR036156">
    <property type="entry name" value="Beta-gal/glucu_dom_sf"/>
</dbReference>
<feature type="domain" description="DUF4982" evidence="8">
    <location>
        <begin position="644"/>
        <end position="701"/>
    </location>
</feature>
<keyword evidence="4" id="KW-1133">Transmembrane helix</keyword>
<dbReference type="InterPro" id="IPR040605">
    <property type="entry name" value="Glyco_hydro2_dom5"/>
</dbReference>
<organism evidence="10 11">
    <name type="scientific">Algibacter mikhailovii</name>
    <dbReference type="NCBI Taxonomy" id="425498"/>
    <lineage>
        <taxon>Bacteria</taxon>
        <taxon>Pseudomonadati</taxon>
        <taxon>Bacteroidota</taxon>
        <taxon>Flavobacteriia</taxon>
        <taxon>Flavobacteriales</taxon>
        <taxon>Flavobacteriaceae</taxon>
        <taxon>Algibacter</taxon>
    </lineage>
</organism>
<evidence type="ECO:0000256" key="2">
    <source>
        <dbReference type="ARBA" id="ARBA00022801"/>
    </source>
</evidence>
<dbReference type="EMBL" id="BMWZ01000006">
    <property type="protein sequence ID" value="GGZ87352.1"/>
    <property type="molecule type" value="Genomic_DNA"/>
</dbReference>
<dbReference type="AlphaFoldDB" id="A0A918R693"/>
<evidence type="ECO:0000259" key="9">
    <source>
        <dbReference type="Pfam" id="PF18565"/>
    </source>
</evidence>
<dbReference type="Pfam" id="PF02837">
    <property type="entry name" value="Glyco_hydro_2_N"/>
    <property type="match status" value="1"/>
</dbReference>
<feature type="domain" description="Glycosyl hydrolases family 2 sugar binding" evidence="7">
    <location>
        <begin position="41"/>
        <end position="190"/>
    </location>
</feature>
<dbReference type="Pfam" id="PF02836">
    <property type="entry name" value="Glyco_hydro_2_C"/>
    <property type="match status" value="1"/>
</dbReference>
<keyword evidence="4" id="KW-0472">Membrane</keyword>
<protein>
    <submittedName>
        <fullName evidence="10">Beta-galactosidase</fullName>
    </submittedName>
</protein>
<keyword evidence="4" id="KW-0812">Transmembrane</keyword>
<dbReference type="PRINTS" id="PR00132">
    <property type="entry name" value="GLHYDRLASE2"/>
</dbReference>
<dbReference type="InterPro" id="IPR006102">
    <property type="entry name" value="Ig-like_GH2"/>
</dbReference>
<dbReference type="PROSITE" id="PS00608">
    <property type="entry name" value="GLYCOSYL_HYDROL_F2_2"/>
    <property type="match status" value="1"/>
</dbReference>
<dbReference type="RefSeq" id="WP_189361553.1">
    <property type="nucleotide sequence ID" value="NZ_BMWZ01000006.1"/>
</dbReference>
<dbReference type="Pfam" id="PF16355">
    <property type="entry name" value="DUF4982"/>
    <property type="match status" value="1"/>
</dbReference>
<proteinExistence type="inferred from homology"/>
<comment type="caution">
    <text evidence="10">The sequence shown here is derived from an EMBL/GenBank/DDBJ whole genome shotgun (WGS) entry which is preliminary data.</text>
</comment>
<dbReference type="InterPro" id="IPR006104">
    <property type="entry name" value="Glyco_hydro_2_N"/>
</dbReference>
<name>A0A918R693_9FLAO</name>
<keyword evidence="2" id="KW-0378">Hydrolase</keyword>
<evidence type="ECO:0000259" key="5">
    <source>
        <dbReference type="Pfam" id="PF00703"/>
    </source>
</evidence>
<evidence type="ECO:0000313" key="10">
    <source>
        <dbReference type="EMBL" id="GGZ87352.1"/>
    </source>
</evidence>
<dbReference type="PANTHER" id="PTHR42732">
    <property type="entry name" value="BETA-GALACTOSIDASE"/>
    <property type="match status" value="1"/>
</dbReference>
<dbReference type="InterPro" id="IPR017853">
    <property type="entry name" value="GH"/>
</dbReference>
<feature type="domain" description="Glycoside hydrolase family 2 catalytic" evidence="6">
    <location>
        <begin position="305"/>
        <end position="500"/>
    </location>
</feature>
<reference evidence="10" key="2">
    <citation type="submission" date="2020-09" db="EMBL/GenBank/DDBJ databases">
        <authorList>
            <person name="Sun Q."/>
            <person name="Kim S."/>
        </authorList>
    </citation>
    <scope>NUCLEOTIDE SEQUENCE</scope>
    <source>
        <strain evidence="10">KCTC 12710</strain>
    </source>
</reference>
<dbReference type="InterPro" id="IPR032311">
    <property type="entry name" value="DUF4982"/>
</dbReference>
<dbReference type="Gene3D" id="2.60.40.10">
    <property type="entry name" value="Immunoglobulins"/>
    <property type="match status" value="3"/>
</dbReference>
<dbReference type="InterPro" id="IPR006101">
    <property type="entry name" value="Glyco_hydro_2"/>
</dbReference>
<dbReference type="InterPro" id="IPR006103">
    <property type="entry name" value="Glyco_hydro_2_cat"/>
</dbReference>
<evidence type="ECO:0000256" key="3">
    <source>
        <dbReference type="ARBA" id="ARBA00023295"/>
    </source>
</evidence>
<dbReference type="Proteomes" id="UP000636004">
    <property type="component" value="Unassembled WGS sequence"/>
</dbReference>
<keyword evidence="11" id="KW-1185">Reference proteome</keyword>
<dbReference type="Pfam" id="PF00703">
    <property type="entry name" value="Glyco_hydro_2"/>
    <property type="match status" value="1"/>
</dbReference>
<dbReference type="InterPro" id="IPR023232">
    <property type="entry name" value="Glyco_hydro_2_AS"/>
</dbReference>
<dbReference type="GO" id="GO:0005975">
    <property type="term" value="P:carbohydrate metabolic process"/>
    <property type="evidence" value="ECO:0007669"/>
    <property type="project" value="InterPro"/>
</dbReference>
<feature type="domain" description="Glycoside hydrolase family 2" evidence="9">
    <location>
        <begin position="714"/>
        <end position="816"/>
    </location>
</feature>
<evidence type="ECO:0000313" key="11">
    <source>
        <dbReference type="Proteomes" id="UP000636004"/>
    </source>
</evidence>
<dbReference type="Gene3D" id="3.20.20.80">
    <property type="entry name" value="Glycosidases"/>
    <property type="match status" value="1"/>
</dbReference>
<dbReference type="Pfam" id="PF18565">
    <property type="entry name" value="Glyco_hydro2_C5"/>
    <property type="match status" value="1"/>
</dbReference>
<dbReference type="SUPFAM" id="SSF49785">
    <property type="entry name" value="Galactose-binding domain-like"/>
    <property type="match status" value="1"/>
</dbReference>
<dbReference type="InterPro" id="IPR013783">
    <property type="entry name" value="Ig-like_fold"/>
</dbReference>
<evidence type="ECO:0000256" key="4">
    <source>
        <dbReference type="SAM" id="Phobius"/>
    </source>
</evidence>
<dbReference type="InterPro" id="IPR008979">
    <property type="entry name" value="Galactose-bd-like_sf"/>
</dbReference>
<feature type="domain" description="Glycoside hydrolase family 2 immunoglobulin-like beta-sandwich" evidence="5">
    <location>
        <begin position="204"/>
        <end position="302"/>
    </location>
</feature>
<sequence>MIQVKNNCNIRILIYIIILLISGQLVSCSQTVQNKTRERVSIDFNWKFQLGDNQKAFEENFDDTSWRVLDVPHDWSIEGNYDANNPAGISGAFLPVGIGWYRKNIEIKNLQDDDKYFVEFDGVYMNSEVYLNGQLLGKRPYGYISFSYDLTPYLKEGENSLAVRVDNSEAPSGRWYTGSGIYRHVWLTKTSNVYVPRWGIEVISTIVSKNSATIKVKGELKNETGKPQKIEVVSRVLDALSNEVALVKNDVSIDDEGSFNQEIELKNPRLWSPENPAMYTLETKLFINGKLRDTYNIPFGVRSIELKGSKGFYLNGKSIKFKGLSNHHDAGPVGSAVPDDVLYQRLKMVKNMGCNALRTTHNPFSPEFYTMCDTLGIMVMDEAFDGWFKAKAEHDYGNYFKDWWQRDLADFIKRDRNHPSVVIWSIGNEVRNFQSEDQKIIVDFIKDIDSTRPITQGSGYSAPYIDIAGFNGHGENKGALEEYHEEYPNKLIIGTEMTHTLQTRGVYRTKTWYRTKDNPAPWEKPAHFKKMEHKVYKISDLSNNEVFPDITRKYQSSYDNSIVRIGVRDDWNRVENSDYYIGNFRWTGFDYLGESFGWPARTANFGIIDLAGFPKDHYYLYQSLWSDEPMVHMLPHWTHKGKEGVKIPVVVYTNCDSAELFLNKVSLGEKEMTAERQLVWHVPYEKGELKVIAKKSGKNICEQTYTTAEKKHALVLNSNKVNIKANRTDVVRLEVSVVDANNIMVPDANNDILFSVTGPGKIIGVENGNILDLSPHKVNYRKAFNGKCLLLVQSTGSKGVIHIKATSNNLKSSEVKISAN</sequence>
<dbReference type="SUPFAM" id="SSF51445">
    <property type="entry name" value="(Trans)glycosidases"/>
    <property type="match status" value="1"/>
</dbReference>